<protein>
    <submittedName>
        <fullName evidence="2">Uncharacterized protein</fullName>
    </submittedName>
</protein>
<sequence length="216" mass="24408">MESQSLSTPSPMSSPKTAPNNSMSQNGAPSTPPNTRMLSPPRAPRQRRFLRPEVTPQTSKSFRTQYNFDDRLDSELHNSTPSRRNYRRNSRSRSPPRDLGRAYRSRSPPRDHLFGRLSAGEALLGPLLPNAVYQSTGMDNNLQSSGSYDINKRFRRMLSLAETEHKEKASENKSSRISSNKTTEKKSKEIDSGNFGNSSKAFSDMEQRFFSKKSSK</sequence>
<proteinExistence type="predicted"/>
<dbReference type="EMBL" id="CP009815">
    <property type="protein sequence ID" value="ATZ54780.1"/>
    <property type="molecule type" value="Genomic_DNA"/>
</dbReference>
<feature type="compositionally biased region" description="Basic and acidic residues" evidence="1">
    <location>
        <begin position="163"/>
        <end position="174"/>
    </location>
</feature>
<dbReference type="AlphaFoldDB" id="A0A384JW45"/>
<feature type="compositionally biased region" description="Basic and acidic residues" evidence="1">
    <location>
        <begin position="182"/>
        <end position="191"/>
    </location>
</feature>
<accession>A0A384JW45</accession>
<dbReference type="Proteomes" id="UP000001798">
    <property type="component" value="Chromosome 11"/>
</dbReference>
<dbReference type="OrthoDB" id="3557806at2759"/>
<evidence type="ECO:0000256" key="1">
    <source>
        <dbReference type="SAM" id="MobiDB-lite"/>
    </source>
</evidence>
<reference evidence="2 3" key="3">
    <citation type="journal article" date="2017" name="Mol. Plant Pathol.">
        <title>A gapless genome sequence of the fungus Botrytis cinerea.</title>
        <authorList>
            <person name="Van Kan J.A."/>
            <person name="Stassen J.H."/>
            <person name="Mosbach A."/>
            <person name="Van Der Lee T.A."/>
            <person name="Faino L."/>
            <person name="Farmer A.D."/>
            <person name="Papasotiriou D.G."/>
            <person name="Zhou S."/>
            <person name="Seidl M.F."/>
            <person name="Cottam E."/>
            <person name="Edel D."/>
            <person name="Hahn M."/>
            <person name="Schwartz D.C."/>
            <person name="Dietrich R.A."/>
            <person name="Widdison S."/>
            <person name="Scalliet G."/>
        </authorList>
    </citation>
    <scope>NUCLEOTIDE SEQUENCE [LARGE SCALE GENOMIC DNA]</scope>
    <source>
        <strain evidence="2 3">B05.10</strain>
    </source>
</reference>
<dbReference type="RefSeq" id="XP_001556573.1">
    <property type="nucleotide sequence ID" value="XM_001556523.1"/>
</dbReference>
<gene>
    <name evidence="2" type="ORF">BCIN_11g01130</name>
</gene>
<feature type="region of interest" description="Disordered" evidence="1">
    <location>
        <begin position="1"/>
        <end position="114"/>
    </location>
</feature>
<reference evidence="2 3" key="1">
    <citation type="journal article" date="2011" name="PLoS Genet.">
        <title>Genomic analysis of the necrotrophic fungal pathogens Sclerotinia sclerotiorum and Botrytis cinerea.</title>
        <authorList>
            <person name="Amselem J."/>
            <person name="Cuomo C.A."/>
            <person name="van Kan J.A."/>
            <person name="Viaud M."/>
            <person name="Benito E.P."/>
            <person name="Couloux A."/>
            <person name="Coutinho P.M."/>
            <person name="de Vries R.P."/>
            <person name="Dyer P.S."/>
            <person name="Fillinger S."/>
            <person name="Fournier E."/>
            <person name="Gout L."/>
            <person name="Hahn M."/>
            <person name="Kohn L."/>
            <person name="Lapalu N."/>
            <person name="Plummer K.M."/>
            <person name="Pradier J.M."/>
            <person name="Quevillon E."/>
            <person name="Sharon A."/>
            <person name="Simon A."/>
            <person name="ten Have A."/>
            <person name="Tudzynski B."/>
            <person name="Tudzynski P."/>
            <person name="Wincker P."/>
            <person name="Andrew M."/>
            <person name="Anthouard V."/>
            <person name="Beever R.E."/>
            <person name="Beffa R."/>
            <person name="Benoit I."/>
            <person name="Bouzid O."/>
            <person name="Brault B."/>
            <person name="Chen Z."/>
            <person name="Choquer M."/>
            <person name="Collemare J."/>
            <person name="Cotton P."/>
            <person name="Danchin E.G."/>
            <person name="Da Silva C."/>
            <person name="Gautier A."/>
            <person name="Giraud C."/>
            <person name="Giraud T."/>
            <person name="Gonzalez C."/>
            <person name="Grossetete S."/>
            <person name="Guldener U."/>
            <person name="Henrissat B."/>
            <person name="Howlett B.J."/>
            <person name="Kodira C."/>
            <person name="Kretschmer M."/>
            <person name="Lappartient A."/>
            <person name="Leroch M."/>
            <person name="Levis C."/>
            <person name="Mauceli E."/>
            <person name="Neuveglise C."/>
            <person name="Oeser B."/>
            <person name="Pearson M."/>
            <person name="Poulain J."/>
            <person name="Poussereau N."/>
            <person name="Quesneville H."/>
            <person name="Rascle C."/>
            <person name="Schumacher J."/>
            <person name="Segurens B."/>
            <person name="Sexton A."/>
            <person name="Silva E."/>
            <person name="Sirven C."/>
            <person name="Soanes D.M."/>
            <person name="Talbot N.J."/>
            <person name="Templeton M."/>
            <person name="Yandava C."/>
            <person name="Yarden O."/>
            <person name="Zeng Q."/>
            <person name="Rollins J.A."/>
            <person name="Lebrun M.H."/>
            <person name="Dickman M."/>
        </authorList>
    </citation>
    <scope>NUCLEOTIDE SEQUENCE [LARGE SCALE GENOMIC DNA]</scope>
    <source>
        <strain evidence="2 3">B05.10</strain>
    </source>
</reference>
<evidence type="ECO:0000313" key="3">
    <source>
        <dbReference type="Proteomes" id="UP000001798"/>
    </source>
</evidence>
<feature type="compositionally biased region" description="Low complexity" evidence="1">
    <location>
        <begin position="1"/>
        <end position="15"/>
    </location>
</feature>
<dbReference type="VEuPathDB" id="FungiDB:Bcin11g01130"/>
<organism evidence="2 3">
    <name type="scientific">Botryotinia fuckeliana (strain B05.10)</name>
    <name type="common">Noble rot fungus</name>
    <name type="synonym">Botrytis cinerea</name>
    <dbReference type="NCBI Taxonomy" id="332648"/>
    <lineage>
        <taxon>Eukaryota</taxon>
        <taxon>Fungi</taxon>
        <taxon>Dikarya</taxon>
        <taxon>Ascomycota</taxon>
        <taxon>Pezizomycotina</taxon>
        <taxon>Leotiomycetes</taxon>
        <taxon>Helotiales</taxon>
        <taxon>Sclerotiniaceae</taxon>
        <taxon>Botrytis</taxon>
    </lineage>
</organism>
<dbReference type="KEGG" id="bfu:BCIN_11g01130"/>
<evidence type="ECO:0000313" key="2">
    <source>
        <dbReference type="EMBL" id="ATZ54780.1"/>
    </source>
</evidence>
<feature type="compositionally biased region" description="Polar residues" evidence="1">
    <location>
        <begin position="16"/>
        <end position="37"/>
    </location>
</feature>
<feature type="region of interest" description="Disordered" evidence="1">
    <location>
        <begin position="163"/>
        <end position="200"/>
    </location>
</feature>
<dbReference type="OMA" id="WTRNREL"/>
<reference evidence="2 3" key="2">
    <citation type="journal article" date="2012" name="Eukaryot. Cell">
        <title>Genome update of Botrytis cinerea strains B05.10 and T4.</title>
        <authorList>
            <person name="Staats M."/>
            <person name="van Kan J.A."/>
        </authorList>
    </citation>
    <scope>NUCLEOTIDE SEQUENCE [LARGE SCALE GENOMIC DNA]</scope>
    <source>
        <strain evidence="2 3">B05.10</strain>
    </source>
</reference>
<feature type="compositionally biased region" description="Polar residues" evidence="1">
    <location>
        <begin position="55"/>
        <end position="67"/>
    </location>
</feature>
<dbReference type="GeneID" id="5437141"/>
<name>A0A384JW45_BOTFB</name>
<keyword evidence="3" id="KW-1185">Reference proteome</keyword>